<proteinExistence type="predicted"/>
<organism evidence="1 2">
    <name type="scientific">Cryptosporangium arvum DSM 44712</name>
    <dbReference type="NCBI Taxonomy" id="927661"/>
    <lineage>
        <taxon>Bacteria</taxon>
        <taxon>Bacillati</taxon>
        <taxon>Actinomycetota</taxon>
        <taxon>Actinomycetes</taxon>
        <taxon>Cryptosporangiales</taxon>
        <taxon>Cryptosporangiaceae</taxon>
        <taxon>Cryptosporangium</taxon>
    </lineage>
</organism>
<dbReference type="HOGENOM" id="CLU_926583_0_0_11"/>
<evidence type="ECO:0000313" key="1">
    <source>
        <dbReference type="EMBL" id="EXG81995.1"/>
    </source>
</evidence>
<dbReference type="EMBL" id="JFBT01000001">
    <property type="protein sequence ID" value="EXG81995.1"/>
    <property type="molecule type" value="Genomic_DNA"/>
</dbReference>
<dbReference type="InterPro" id="IPR037883">
    <property type="entry name" value="Knr4/Smi1-like_sf"/>
</dbReference>
<keyword evidence="2" id="KW-1185">Reference proteome</keyword>
<dbReference type="Pfam" id="PF14568">
    <property type="entry name" value="SUKH_6"/>
    <property type="match status" value="1"/>
</dbReference>
<comment type="caution">
    <text evidence="1">The sequence shown here is derived from an EMBL/GenBank/DDBJ whole genome shotgun (WGS) entry which is preliminary data.</text>
</comment>
<sequence length="300" mass="33114">MTRHDTRVRVERLSFFVESVEAVPEGWRLEGVPGYHPINWARPGDRFDQACRENGGDARDVALVVVELSESCTVVRGTGGDLLRSDDIISGERLTDDSDAGVGLLPWRDATESLAAILGLTPLDGRSGTGFDWSSVERELGAVLPPDYKRFVDGYGAGLVDGHITVCAPDAPHDWADLVPHNTWAQQCVRLDFAGPEKHAGDWPVGDPTYWTPDREYVPSWFEPGDELISWGHTGNGDLLFWHVEPGTAASDWPVVMKEEGPYWEQYPAGFSSTLASLLTGKIQSKYLSHWLGGPHSYRL</sequence>
<dbReference type="SUPFAM" id="SSF160631">
    <property type="entry name" value="SMI1/KNR4-like"/>
    <property type="match status" value="1"/>
</dbReference>
<gene>
    <name evidence="1" type="ORF">CryarDRAFT_3124</name>
</gene>
<evidence type="ECO:0000313" key="2">
    <source>
        <dbReference type="Proteomes" id="UP000021053"/>
    </source>
</evidence>
<protein>
    <recommendedName>
        <fullName evidence="3">Knr4/Smi1-like domain-containing protein</fullName>
    </recommendedName>
</protein>
<dbReference type="Proteomes" id="UP000021053">
    <property type="component" value="Unassembled WGS sequence"/>
</dbReference>
<accession>A0A010YP79</accession>
<dbReference type="AlphaFoldDB" id="A0A010YP79"/>
<reference evidence="1 2" key="1">
    <citation type="submission" date="2013-07" db="EMBL/GenBank/DDBJ databases">
        <authorList>
            <consortium name="DOE Joint Genome Institute"/>
            <person name="Eisen J."/>
            <person name="Huntemann M."/>
            <person name="Han J."/>
            <person name="Chen A."/>
            <person name="Kyrpides N."/>
            <person name="Mavromatis K."/>
            <person name="Markowitz V."/>
            <person name="Palaniappan K."/>
            <person name="Ivanova N."/>
            <person name="Schaumberg A."/>
            <person name="Pati A."/>
            <person name="Liolios K."/>
            <person name="Nordberg H.P."/>
            <person name="Cantor M.N."/>
            <person name="Hua S.X."/>
            <person name="Woyke T."/>
        </authorList>
    </citation>
    <scope>NUCLEOTIDE SEQUENCE [LARGE SCALE GENOMIC DNA]</scope>
    <source>
        <strain evidence="1 2">DSM 44712</strain>
    </source>
</reference>
<evidence type="ECO:0008006" key="3">
    <source>
        <dbReference type="Google" id="ProtNLM"/>
    </source>
</evidence>
<name>A0A010YP79_9ACTN</name>